<dbReference type="SMART" id="SM00543">
    <property type="entry name" value="MIF4G"/>
    <property type="match status" value="1"/>
</dbReference>
<organism evidence="12 13">
    <name type="scientific">Dimorphilus gyrociliatus</name>
    <dbReference type="NCBI Taxonomy" id="2664684"/>
    <lineage>
        <taxon>Eukaryota</taxon>
        <taxon>Metazoa</taxon>
        <taxon>Spiralia</taxon>
        <taxon>Lophotrochozoa</taxon>
        <taxon>Annelida</taxon>
        <taxon>Polychaeta</taxon>
        <taxon>Polychaeta incertae sedis</taxon>
        <taxon>Dinophilidae</taxon>
        <taxon>Dimorphilus</taxon>
    </lineage>
</organism>
<evidence type="ECO:0000259" key="11">
    <source>
        <dbReference type="SMART" id="SM00543"/>
    </source>
</evidence>
<evidence type="ECO:0000256" key="6">
    <source>
        <dbReference type="ARBA" id="ARBA00023158"/>
    </source>
</evidence>
<dbReference type="SUPFAM" id="SSF48371">
    <property type="entry name" value="ARM repeat"/>
    <property type="match status" value="3"/>
</dbReference>
<dbReference type="FunFam" id="1.25.40.180:FF:000010">
    <property type="entry name" value="Nuclear cap-binding protein subunit 1"/>
    <property type="match status" value="1"/>
</dbReference>
<dbReference type="PANTHER" id="PTHR12412:SF2">
    <property type="entry name" value="NUCLEAR CAP-BINDING PROTEIN SUBUNIT 1"/>
    <property type="match status" value="1"/>
</dbReference>
<evidence type="ECO:0000256" key="4">
    <source>
        <dbReference type="ARBA" id="ARBA00022664"/>
    </source>
</evidence>
<dbReference type="OrthoDB" id="10252707at2759"/>
<dbReference type="GO" id="GO:0006406">
    <property type="term" value="P:mRNA export from nucleus"/>
    <property type="evidence" value="ECO:0007669"/>
    <property type="project" value="InterPro"/>
</dbReference>
<keyword evidence="13" id="KW-1185">Reference proteome</keyword>
<dbReference type="FunFam" id="1.25.40.180:FF:000041">
    <property type="entry name" value="Nuclear cap-binding protein subunit 1"/>
    <property type="match status" value="1"/>
</dbReference>
<keyword evidence="4" id="KW-0507">mRNA processing</keyword>
<dbReference type="InterPro" id="IPR003890">
    <property type="entry name" value="MIF4G-like_typ-3"/>
</dbReference>
<proteinExistence type="inferred from homology"/>
<protein>
    <recommendedName>
        <fullName evidence="3">Nuclear cap-binding protein subunit 1</fullName>
    </recommendedName>
    <alternativeName>
        <fullName evidence="9">80 kDa nuclear cap-binding protein</fullName>
    </alternativeName>
</protein>
<dbReference type="GO" id="GO:0005634">
    <property type="term" value="C:nucleus"/>
    <property type="evidence" value="ECO:0007669"/>
    <property type="project" value="UniProtKB-SubCell"/>
</dbReference>
<comment type="similarity">
    <text evidence="2">Belongs to the NCBP1 family.</text>
</comment>
<dbReference type="PANTHER" id="PTHR12412">
    <property type="entry name" value="CAP BINDING PROTEIN"/>
    <property type="match status" value="1"/>
</dbReference>
<evidence type="ECO:0000256" key="7">
    <source>
        <dbReference type="ARBA" id="ARBA00023187"/>
    </source>
</evidence>
<feature type="domain" description="MIF4G" evidence="11">
    <location>
        <begin position="31"/>
        <end position="244"/>
    </location>
</feature>
<dbReference type="Proteomes" id="UP000549394">
    <property type="component" value="Unassembled WGS sequence"/>
</dbReference>
<keyword evidence="6" id="KW-0943">RNA-mediated gene silencing</keyword>
<evidence type="ECO:0000256" key="1">
    <source>
        <dbReference type="ARBA" id="ARBA00004123"/>
    </source>
</evidence>
<dbReference type="InterPro" id="IPR027159">
    <property type="entry name" value="CBP80"/>
</dbReference>
<dbReference type="InterPro" id="IPR016024">
    <property type="entry name" value="ARM-type_fold"/>
</dbReference>
<accession>A0A7I8VJM3</accession>
<dbReference type="Pfam" id="PF02854">
    <property type="entry name" value="MIF4G"/>
    <property type="match status" value="1"/>
</dbReference>
<dbReference type="GO" id="GO:0000339">
    <property type="term" value="F:RNA cap binding"/>
    <property type="evidence" value="ECO:0007669"/>
    <property type="project" value="InterPro"/>
</dbReference>
<feature type="region of interest" description="Disordered" evidence="10">
    <location>
        <begin position="1"/>
        <end position="28"/>
    </location>
</feature>
<evidence type="ECO:0000256" key="9">
    <source>
        <dbReference type="ARBA" id="ARBA00030965"/>
    </source>
</evidence>
<dbReference type="EMBL" id="CAJFCJ010000006">
    <property type="protein sequence ID" value="CAD5115921.1"/>
    <property type="molecule type" value="Genomic_DNA"/>
</dbReference>
<dbReference type="GO" id="GO:0008380">
    <property type="term" value="P:RNA splicing"/>
    <property type="evidence" value="ECO:0007669"/>
    <property type="project" value="UniProtKB-KW"/>
</dbReference>
<dbReference type="GO" id="GO:0031053">
    <property type="term" value="P:primary miRNA processing"/>
    <property type="evidence" value="ECO:0007669"/>
    <property type="project" value="UniProtKB-ARBA"/>
</dbReference>
<keyword evidence="7" id="KW-0508">mRNA splicing</keyword>
<evidence type="ECO:0000256" key="2">
    <source>
        <dbReference type="ARBA" id="ARBA00007413"/>
    </source>
</evidence>
<sequence>MKRKRYSSRDEVSAYARQRNDSEASETQDVEERLNNLIMKIGEKSTATLESNLLALSKVLHSDMTEHKDEILGILADCVVEMPEKGTVYSTLVGLINANSYSVGGEMLELLLRRLKTCMQDQQWESSRCIVRFISDLVNCHVLSAASLLAFLKVWIDMANTEAITSQVYRDMLVYYVMSSIPWVGRALYEKKERDFIILLKSIRFYLNGRSKEHLKILRVWSTNEPHAQEDYLDCLWSQIEHLENNDWMEASIIRPYEAFDSILCEALQHTLPNFTLPSYNDNVIYPVPKVVFRLFDYTDVPHDGPVLPGAHAVERYIIEEQLSYIIDLLYLDKKGCATALSEFTCRSRAPINYLIVEVIFSKLFELPKNKRIEIFYSTLLIELCKLQPSSFPLVLAQATELLFERLDNMEVTCVVRFATWFSHHLSNFQFRWCWDDWITDAECNDKDTKKSRFLKEVLIRCMKLSYHQRVIDFTPDSLEKYRPPQPKPQFDYSDNELSKKLVAAIKGKVGPEEIIDILEETPSTMEGIEEKDICEHNKLQVFVSTLLNLGSKSISHSLAALTKFHEVLRALADSEESQLCILNAVHNLWRNNEQMISLIIDKLVKIQIIDATTITSWIFSEEMEANFTCFYVWDVLHTTINRVEQQVANLNERYIQGKKNRNSFNLLEDVSIHDIPTSGQLKEFEDELETGKTNLKNLFLIIFQRFIICLGEHLSESDLDQENHLTPWYCWAIGRLKEIFQLYQPVIQIYSKTLEELIFTSEVDSKIVDIFYQFLSLQS</sequence>
<dbReference type="GO" id="GO:0003729">
    <property type="term" value="F:mRNA binding"/>
    <property type="evidence" value="ECO:0007669"/>
    <property type="project" value="TreeGrafter"/>
</dbReference>
<comment type="subcellular location">
    <subcellularLocation>
        <location evidence="1">Nucleus</location>
    </subcellularLocation>
</comment>
<dbReference type="InterPro" id="IPR015174">
    <property type="entry name" value="MIF4G-like_typ-2"/>
</dbReference>
<keyword evidence="8" id="KW-0539">Nucleus</keyword>
<name>A0A7I8VJM3_9ANNE</name>
<dbReference type="Pfam" id="PF09088">
    <property type="entry name" value="MIF4G_like"/>
    <property type="match status" value="1"/>
</dbReference>
<gene>
    <name evidence="12" type="ORF">DGYR_LOCUS4605</name>
</gene>
<evidence type="ECO:0000256" key="3">
    <source>
        <dbReference type="ARBA" id="ARBA00019879"/>
    </source>
</evidence>
<evidence type="ECO:0000313" key="13">
    <source>
        <dbReference type="Proteomes" id="UP000549394"/>
    </source>
</evidence>
<evidence type="ECO:0000256" key="5">
    <source>
        <dbReference type="ARBA" id="ARBA00023042"/>
    </source>
</evidence>
<evidence type="ECO:0000256" key="8">
    <source>
        <dbReference type="ARBA" id="ARBA00023242"/>
    </source>
</evidence>
<dbReference type="AlphaFoldDB" id="A0A7I8VJM3"/>
<dbReference type="GO" id="GO:0006370">
    <property type="term" value="P:7-methylguanosine mRNA capping"/>
    <property type="evidence" value="ECO:0007669"/>
    <property type="project" value="UniProtKB-KW"/>
</dbReference>
<dbReference type="Gene3D" id="1.25.40.180">
    <property type="match status" value="3"/>
</dbReference>
<dbReference type="Pfam" id="PF09090">
    <property type="entry name" value="MIF4G_like_2"/>
    <property type="match status" value="1"/>
</dbReference>
<dbReference type="GO" id="GO:0000184">
    <property type="term" value="P:nuclear-transcribed mRNA catabolic process, nonsense-mediated decay"/>
    <property type="evidence" value="ECO:0007669"/>
    <property type="project" value="TreeGrafter"/>
</dbReference>
<feature type="compositionally biased region" description="Basic and acidic residues" evidence="10">
    <location>
        <begin position="7"/>
        <end position="22"/>
    </location>
</feature>
<dbReference type="InterPro" id="IPR015172">
    <property type="entry name" value="MIF4G-like_typ-1"/>
</dbReference>
<comment type="caution">
    <text evidence="12">The sequence shown here is derived from an EMBL/GenBank/DDBJ whole genome shotgun (WGS) entry which is preliminary data.</text>
</comment>
<dbReference type="GO" id="GO:0005846">
    <property type="term" value="C:nuclear cap binding complex"/>
    <property type="evidence" value="ECO:0007669"/>
    <property type="project" value="InterPro"/>
</dbReference>
<reference evidence="12 13" key="1">
    <citation type="submission" date="2020-08" db="EMBL/GenBank/DDBJ databases">
        <authorList>
            <person name="Hejnol A."/>
        </authorList>
    </citation>
    <scope>NUCLEOTIDE SEQUENCE [LARGE SCALE GENOMIC DNA]</scope>
</reference>
<evidence type="ECO:0000313" key="12">
    <source>
        <dbReference type="EMBL" id="CAD5115921.1"/>
    </source>
</evidence>
<evidence type="ECO:0000256" key="10">
    <source>
        <dbReference type="SAM" id="MobiDB-lite"/>
    </source>
</evidence>
<keyword evidence="5" id="KW-0506">mRNA capping</keyword>